<name>F5RFU7_METUF</name>
<dbReference type="AlphaFoldDB" id="F5RFU7"/>
<sequence>MALSAQLSSPAALYRKLEREAYRAYHAPTALQKADHFFNFCVTASSMRDYCLEHQGMLTRAQRKPYDSAWWSVPLLVAAIEIGNSAKHFVLRDLNTGAPKTVLTRTARMKKAKFVDIYADQSGSIKAVPVERTEVTVTLSDGQRLELFLFTRGLLDYWRSYLKSIGINVRKQSHAQLARSAA</sequence>
<dbReference type="EMBL" id="AFHG01000056">
    <property type="protein sequence ID" value="EGK70623.1"/>
    <property type="molecule type" value="Genomic_DNA"/>
</dbReference>
<gene>
    <name evidence="1" type="ORF">METUNv1_03184</name>
</gene>
<comment type="caution">
    <text evidence="1">The sequence shown here is derived from an EMBL/GenBank/DDBJ whole genome shotgun (WGS) entry which is preliminary data.</text>
</comment>
<protein>
    <submittedName>
        <fullName evidence="1">Uncharacterized protein</fullName>
    </submittedName>
</protein>
<proteinExistence type="predicted"/>
<evidence type="ECO:0000313" key="1">
    <source>
        <dbReference type="EMBL" id="EGK70623.1"/>
    </source>
</evidence>
<reference evidence="1 2" key="1">
    <citation type="journal article" date="2011" name="J. Bacteriol.">
        <title>Genome sequence of Methyloversatilis universalis FAM5T, a methylotrophic representative of the order Rhodocyclales.</title>
        <authorList>
            <person name="Kittichotirat W."/>
            <person name="Good N.M."/>
            <person name="Hall R."/>
            <person name="Bringel F."/>
            <person name="Lajus A."/>
            <person name="Medigue C."/>
            <person name="Smalley N.E."/>
            <person name="Beck D."/>
            <person name="Bumgarner R."/>
            <person name="Vuilleumier S."/>
            <person name="Kalyuzhnaya M.G."/>
        </authorList>
    </citation>
    <scope>NUCLEOTIDE SEQUENCE [LARGE SCALE GENOMIC DNA]</scope>
    <source>
        <strain evidence="2">ATCC BAA-1314 / JCM 13912 / FAM5</strain>
    </source>
</reference>
<accession>F5RFU7</accession>
<dbReference type="eggNOG" id="ENOG503308H">
    <property type="taxonomic scope" value="Bacteria"/>
</dbReference>
<organism evidence="1 2">
    <name type="scientific">Methyloversatilis universalis (strain ATCC BAA-1314 / DSM 25237 / JCM 13912 / CCUG 52030 / FAM5)</name>
    <dbReference type="NCBI Taxonomy" id="1000565"/>
    <lineage>
        <taxon>Bacteria</taxon>
        <taxon>Pseudomonadati</taxon>
        <taxon>Pseudomonadota</taxon>
        <taxon>Betaproteobacteria</taxon>
        <taxon>Nitrosomonadales</taxon>
        <taxon>Sterolibacteriaceae</taxon>
        <taxon>Methyloversatilis</taxon>
    </lineage>
</organism>
<evidence type="ECO:0000313" key="2">
    <source>
        <dbReference type="Proteomes" id="UP000005019"/>
    </source>
</evidence>
<dbReference type="RefSeq" id="WP_008063399.1">
    <property type="nucleotide sequence ID" value="NZ_AFHG01000056.1"/>
</dbReference>
<dbReference type="Proteomes" id="UP000005019">
    <property type="component" value="Unassembled WGS sequence"/>
</dbReference>
<keyword evidence="2" id="KW-1185">Reference proteome</keyword>